<dbReference type="PROSITE" id="PS51186">
    <property type="entry name" value="GNAT"/>
    <property type="match status" value="1"/>
</dbReference>
<accession>A0A6L8UYS3</accession>
<gene>
    <name evidence="2" type="ORF">GQF01_13955</name>
</gene>
<comment type="caution">
    <text evidence="2">The sequence shown here is derived from an EMBL/GenBank/DDBJ whole genome shotgun (WGS) entry which is preliminary data.</text>
</comment>
<dbReference type="AlphaFoldDB" id="A0A6L8UYS3"/>
<evidence type="ECO:0000313" key="2">
    <source>
        <dbReference type="EMBL" id="MZQ83215.1"/>
    </source>
</evidence>
<dbReference type="Gene3D" id="3.40.630.30">
    <property type="match status" value="1"/>
</dbReference>
<dbReference type="InterPro" id="IPR000182">
    <property type="entry name" value="GNAT_dom"/>
</dbReference>
<feature type="domain" description="N-acetyltransferase" evidence="1">
    <location>
        <begin position="143"/>
        <end position="280"/>
    </location>
</feature>
<name>A0A6L8UYS3_9BACL</name>
<dbReference type="EMBL" id="WTUZ01000016">
    <property type="protein sequence ID" value="MZQ83215.1"/>
    <property type="molecule type" value="Genomic_DNA"/>
</dbReference>
<reference evidence="2 3" key="1">
    <citation type="submission" date="2019-12" db="EMBL/GenBank/DDBJ databases">
        <title>Paenibacillus sp. nov. sp. isolated from soil.</title>
        <authorList>
            <person name="Kim J."/>
            <person name="Jeong S.E."/>
            <person name="Jung H.S."/>
            <person name="Jeon C.O."/>
        </authorList>
    </citation>
    <scope>NUCLEOTIDE SEQUENCE [LARGE SCALE GENOMIC DNA]</scope>
    <source>
        <strain evidence="2 3">5J-6</strain>
    </source>
</reference>
<evidence type="ECO:0000259" key="1">
    <source>
        <dbReference type="PROSITE" id="PS51186"/>
    </source>
</evidence>
<proteinExistence type="predicted"/>
<sequence>MIRIDKYESLTAFKQDVISFLEQDEAANNLLLGVLQSLSEQDLTPLLMAAVRNNDNIALVLFQTHPKQIILSKPAALSSQDIHDLGGKLAQTIQTIPGFIGEKKITIELAMYIAQAKGTPSRILMEQTIYKLEKVNHTRHTNGNLRQVVDSDHPLIKEWVYQFCLETKQPLSLEEASNKATFLINKGNLVAWEVSGELVSMAYATRPTRHNITITYVYTPSNHRKKGYASDCVAAFTQMLLDRGFQTASLYADQSNPTSNYVYKQIGYEEITDSIVIQFQ</sequence>
<keyword evidence="3" id="KW-1185">Reference proteome</keyword>
<dbReference type="RefSeq" id="WP_161407401.1">
    <property type="nucleotide sequence ID" value="NZ_WTUZ01000016.1"/>
</dbReference>
<dbReference type="Pfam" id="PF08445">
    <property type="entry name" value="FR47"/>
    <property type="match status" value="1"/>
</dbReference>
<dbReference type="CDD" id="cd04301">
    <property type="entry name" value="NAT_SF"/>
    <property type="match status" value="1"/>
</dbReference>
<dbReference type="Proteomes" id="UP000481087">
    <property type="component" value="Unassembled WGS sequence"/>
</dbReference>
<organism evidence="2 3">
    <name type="scientific">Paenibacillus silvestris</name>
    <dbReference type="NCBI Taxonomy" id="2606219"/>
    <lineage>
        <taxon>Bacteria</taxon>
        <taxon>Bacillati</taxon>
        <taxon>Bacillota</taxon>
        <taxon>Bacilli</taxon>
        <taxon>Bacillales</taxon>
        <taxon>Paenibacillaceae</taxon>
        <taxon>Paenibacillus</taxon>
    </lineage>
</organism>
<protein>
    <submittedName>
        <fullName evidence="2">GNAT family N-acetyltransferase</fullName>
    </submittedName>
</protein>
<dbReference type="InterPro" id="IPR013653">
    <property type="entry name" value="GCN5-like_dom"/>
</dbReference>
<dbReference type="GO" id="GO:0016747">
    <property type="term" value="F:acyltransferase activity, transferring groups other than amino-acyl groups"/>
    <property type="evidence" value="ECO:0007669"/>
    <property type="project" value="InterPro"/>
</dbReference>
<keyword evidence="2" id="KW-0808">Transferase</keyword>
<dbReference type="SUPFAM" id="SSF55729">
    <property type="entry name" value="Acyl-CoA N-acyltransferases (Nat)"/>
    <property type="match status" value="1"/>
</dbReference>
<dbReference type="InterPro" id="IPR016181">
    <property type="entry name" value="Acyl_CoA_acyltransferase"/>
</dbReference>
<evidence type="ECO:0000313" key="3">
    <source>
        <dbReference type="Proteomes" id="UP000481087"/>
    </source>
</evidence>